<comment type="caution">
    <text evidence="2">The sequence shown here is derived from an EMBL/GenBank/DDBJ whole genome shotgun (WGS) entry which is preliminary data.</text>
</comment>
<accession>A0A7Z7BMB0</accession>
<keyword evidence="3" id="KW-1185">Reference proteome</keyword>
<evidence type="ECO:0000313" key="3">
    <source>
        <dbReference type="Proteomes" id="UP000198900"/>
    </source>
</evidence>
<organism evidence="2 3">
    <name type="scientific">Paraburkholderia steynii</name>
    <dbReference type="NCBI Taxonomy" id="1245441"/>
    <lineage>
        <taxon>Bacteria</taxon>
        <taxon>Pseudomonadati</taxon>
        <taxon>Pseudomonadota</taxon>
        <taxon>Betaproteobacteria</taxon>
        <taxon>Burkholderiales</taxon>
        <taxon>Burkholderiaceae</taxon>
        <taxon>Paraburkholderia</taxon>
    </lineage>
</organism>
<feature type="region of interest" description="Disordered" evidence="1">
    <location>
        <begin position="1"/>
        <end position="52"/>
    </location>
</feature>
<dbReference type="Proteomes" id="UP000198900">
    <property type="component" value="Unassembled WGS sequence"/>
</dbReference>
<dbReference type="AlphaFoldDB" id="A0A7Z7BMB0"/>
<dbReference type="EMBL" id="FNDI01000067">
    <property type="protein sequence ID" value="SDJ58076.1"/>
    <property type="molecule type" value="Genomic_DNA"/>
</dbReference>
<evidence type="ECO:0000313" key="2">
    <source>
        <dbReference type="EMBL" id="SDJ58076.1"/>
    </source>
</evidence>
<proteinExistence type="predicted"/>
<name>A0A7Z7BMB0_9BURK</name>
<sequence>MPSPRKASPAHGAEAEMSSKKKVASPAKAAGKAQGEKSPQMTKQRPKNKSKA</sequence>
<evidence type="ECO:0000256" key="1">
    <source>
        <dbReference type="SAM" id="MobiDB-lite"/>
    </source>
</evidence>
<protein>
    <submittedName>
        <fullName evidence="2">Uncharacterized protein</fullName>
    </submittedName>
</protein>
<feature type="compositionally biased region" description="Low complexity" evidence="1">
    <location>
        <begin position="24"/>
        <end position="33"/>
    </location>
</feature>
<gene>
    <name evidence="2" type="ORF">SAMN04487926_16718</name>
</gene>
<reference evidence="2" key="1">
    <citation type="submission" date="2016-10" db="EMBL/GenBank/DDBJ databases">
        <authorList>
            <person name="Varghese N."/>
            <person name="Submissions S."/>
        </authorList>
    </citation>
    <scope>NUCLEOTIDE SEQUENCE [LARGE SCALE GENOMIC DNA]</scope>
    <source>
        <strain evidence="2">YR281</strain>
    </source>
</reference>